<accession>A0A087TGJ9</accession>
<dbReference type="InterPro" id="IPR012337">
    <property type="entry name" value="RNaseH-like_sf"/>
</dbReference>
<protein>
    <submittedName>
        <fullName evidence="4">RNA-directed DNA polymerase from mobile element jockey</fullName>
    </submittedName>
</protein>
<feature type="region of interest" description="Disordered" evidence="1">
    <location>
        <begin position="1325"/>
        <end position="1346"/>
    </location>
</feature>
<dbReference type="InterPro" id="IPR043502">
    <property type="entry name" value="DNA/RNA_pol_sf"/>
</dbReference>
<dbReference type="EMBL" id="KK115134">
    <property type="protein sequence ID" value="KFM64238.1"/>
    <property type="molecule type" value="Genomic_DNA"/>
</dbReference>
<gene>
    <name evidence="4" type="ORF">X975_26229</name>
</gene>
<dbReference type="PROSITE" id="PS50879">
    <property type="entry name" value="RNASE_H_1"/>
    <property type="match status" value="1"/>
</dbReference>
<evidence type="ECO:0000313" key="5">
    <source>
        <dbReference type="Proteomes" id="UP000054359"/>
    </source>
</evidence>
<dbReference type="Gene3D" id="3.60.10.10">
    <property type="entry name" value="Endonuclease/exonuclease/phosphatase"/>
    <property type="match status" value="1"/>
</dbReference>
<feature type="region of interest" description="Disordered" evidence="1">
    <location>
        <begin position="128"/>
        <end position="149"/>
    </location>
</feature>
<dbReference type="SUPFAM" id="SSF56672">
    <property type="entry name" value="DNA/RNA polymerases"/>
    <property type="match status" value="1"/>
</dbReference>
<keyword evidence="5" id="KW-1185">Reference proteome</keyword>
<dbReference type="OrthoDB" id="6433748at2759"/>
<proteinExistence type="predicted"/>
<dbReference type="PANTHER" id="PTHR36688">
    <property type="entry name" value="ENDO/EXONUCLEASE/PHOSPHATASE DOMAIN-CONTAINING PROTEIN"/>
    <property type="match status" value="1"/>
</dbReference>
<dbReference type="Pfam" id="PF00078">
    <property type="entry name" value="RVT_1"/>
    <property type="match status" value="1"/>
</dbReference>
<dbReference type="GO" id="GO:0003676">
    <property type="term" value="F:nucleic acid binding"/>
    <property type="evidence" value="ECO:0007669"/>
    <property type="project" value="InterPro"/>
</dbReference>
<name>A0A087TGJ9_STEMI</name>
<feature type="non-terminal residue" evidence="4">
    <location>
        <position position="1465"/>
    </location>
</feature>
<dbReference type="OMA" id="DHNYYDH"/>
<dbReference type="GO" id="GO:0004523">
    <property type="term" value="F:RNA-DNA hybrid ribonuclease activity"/>
    <property type="evidence" value="ECO:0007669"/>
    <property type="project" value="InterPro"/>
</dbReference>
<evidence type="ECO:0000313" key="4">
    <source>
        <dbReference type="EMBL" id="KFM64238.1"/>
    </source>
</evidence>
<dbReference type="Pfam" id="PF14529">
    <property type="entry name" value="Exo_endo_phos_2"/>
    <property type="match status" value="1"/>
</dbReference>
<dbReference type="GO" id="GO:0042575">
    <property type="term" value="C:DNA polymerase complex"/>
    <property type="evidence" value="ECO:0007669"/>
    <property type="project" value="UniProtKB-ARBA"/>
</dbReference>
<feature type="compositionally biased region" description="Basic and acidic residues" evidence="1">
    <location>
        <begin position="132"/>
        <end position="149"/>
    </location>
</feature>
<dbReference type="InterPro" id="IPR005135">
    <property type="entry name" value="Endo/exonuclease/phosphatase"/>
</dbReference>
<dbReference type="PANTHER" id="PTHR36688:SF2">
    <property type="entry name" value="ENDONUCLEASE_EXONUCLEASE_PHOSPHATASE DOMAIN-CONTAINING PROTEIN"/>
    <property type="match status" value="1"/>
</dbReference>
<keyword evidence="4" id="KW-0695">RNA-directed DNA polymerase</keyword>
<dbReference type="GO" id="GO:0003964">
    <property type="term" value="F:RNA-directed DNA polymerase activity"/>
    <property type="evidence" value="ECO:0007669"/>
    <property type="project" value="UniProtKB-KW"/>
</dbReference>
<dbReference type="InterPro" id="IPR052560">
    <property type="entry name" value="RdDP_mobile_element"/>
</dbReference>
<sequence length="1465" mass="167474">MCQRFGQSKMSCRGKITCARCSVKGHDSENCNAEPLCANCKGSHTAYSRQCPNWKFEKEVQTAKITKNISYAKARKLVADANPRKLSYAGALKSYKSVATQTAIGLPNKQPILNEERNKTQKPIVSILKPQHNKETKDNQTEKNKETKKNLKTVRNPSPKLRRYCLTRKDNLVGEHVNGGVALLTSLDYPSNPISLNTGLQAVAVQVNIRSLISICSVYLPPNQHINQYDLDDLIEQLPKPFILIGDLNGHSPLWGSKDRNPRGRQIEQMIEDHCLCLLNNGQNTYFHEPTRTFHALDLAICSPSLLPFSTFHVGSYPYNSDHFPTFLSITRERLNPMKTPSRFILSRADWELFSSCAKITEEMVKDAPIDDAVKAVTDVIIQAATVSIPITSTKIAKYTKPWWNSECRDTLKQQRKAWGIFYKYPTLSNLIAFKKAKANARRVRRKSQRDSWISYVSGITSSTSSKRVWERVRKACGLYKDHSLSFLERDGRVISTTEEIANLIGENFAAISSSSNYPPAFLTVKLRSEKDPIAFNSTDSEPYNKEFTLPELTTALMQTHSTSPGLDGVRYEMLKHLPCKSLITLLALYNRIWKEHNFPNAWKRAVVIPIAKPGKNPKNPSNYRPIALTSCICKLFEKMVNCRLVYYLEKSNIISPYQSGFRKGRTTIDNMLLLETSIRKAFIKRNHLVAVFFDIEKAYDKTWRYGILKDLHASGLRGNLPIFIQNFLKARTFQVRIGCVLSNVFEQEEGVPQGCVLSVTLFSLKINSVLKELPPTVSGSLYVDDLHINCYGADMRYVERQLQIAINKIQKWSEKQGFVFSKEKTVCMHFCKKRGLHPEPELYLHGSEIPVTSEVKFLGLLFDRKLTFLPHVQYLRKKCLKSLNLLKVLANTSWGAERCSLLRIYRALLRSRLDYGSVVYGSARPSTLLKLNPIHHQALRICSGAFRTSPIRSMYVDCYEPALELMREQLSLQQYFFINSQINHPLQICKLDENYKLLFSARPHNVLPFFERCESLLESYCLSDVKVQPVKHLEIPPWDHPQIELLDVFQRFEKRDTNEKIYRQLFLEHRDEYRAFVPIYTDGSKSANHVGASFAVRNQADGKRLHNACSIFSAELTALYSALTFISKQSQKEFIIYSDSLSALKSLVNFTDNRNPLLADILSLHRKLKRCGYEIFYCWVPGHVGIKGNELADETAKSATVLLNEFVPCSDIKTAIKQEILNKWQLIWDGLLLNKLRNVKSKVENWETTRNRREEVLLTRLRIGHSRVTHRYLLKAEMKLYYQNGECASSALRSYRHRKGIRTGKGPLTNAGVARMISKFEATGSLQDRPRSGRPSTRRNAAETVQEEMETVAGSSMHGEVSARAVAHRTGIPYTTVCLALRRTLRCYPYKIHRHHELLPGDLVKRMAFAVWAFQKMAEDDDWLSNVLWTDEAHFTLRGSVNAHNCRIWTTENPRTVVETPLHD</sequence>
<reference evidence="4 5" key="1">
    <citation type="submission" date="2013-11" db="EMBL/GenBank/DDBJ databases">
        <title>Genome sequencing of Stegodyphus mimosarum.</title>
        <authorList>
            <person name="Bechsgaard J."/>
        </authorList>
    </citation>
    <scope>NUCLEOTIDE SEQUENCE [LARGE SCALE GENOMIC DNA]</scope>
</reference>
<dbReference type="Pfam" id="PF00075">
    <property type="entry name" value="RNase_H"/>
    <property type="match status" value="1"/>
</dbReference>
<keyword evidence="4" id="KW-0548">Nucleotidyltransferase</keyword>
<dbReference type="InterPro" id="IPR036691">
    <property type="entry name" value="Endo/exonu/phosph_ase_sf"/>
</dbReference>
<feature type="domain" description="Reverse transcriptase" evidence="2">
    <location>
        <begin position="592"/>
        <end position="863"/>
    </location>
</feature>
<dbReference type="CDD" id="cd09276">
    <property type="entry name" value="Rnase_HI_RT_non_LTR"/>
    <property type="match status" value="1"/>
</dbReference>
<dbReference type="SUPFAM" id="SSF56219">
    <property type="entry name" value="DNase I-like"/>
    <property type="match status" value="1"/>
</dbReference>
<dbReference type="PROSITE" id="PS50878">
    <property type="entry name" value="RT_POL"/>
    <property type="match status" value="1"/>
</dbReference>
<evidence type="ECO:0000259" key="2">
    <source>
        <dbReference type="PROSITE" id="PS50878"/>
    </source>
</evidence>
<dbReference type="STRING" id="407821.A0A087TGJ9"/>
<dbReference type="InterPro" id="IPR002156">
    <property type="entry name" value="RNaseH_domain"/>
</dbReference>
<evidence type="ECO:0000259" key="3">
    <source>
        <dbReference type="PROSITE" id="PS50879"/>
    </source>
</evidence>
<dbReference type="InterPro" id="IPR000477">
    <property type="entry name" value="RT_dom"/>
</dbReference>
<dbReference type="SUPFAM" id="SSF53098">
    <property type="entry name" value="Ribonuclease H-like"/>
    <property type="match status" value="1"/>
</dbReference>
<dbReference type="Proteomes" id="UP000054359">
    <property type="component" value="Unassembled WGS sequence"/>
</dbReference>
<dbReference type="Gene3D" id="3.30.420.10">
    <property type="entry name" value="Ribonuclease H-like superfamily/Ribonuclease H"/>
    <property type="match status" value="1"/>
</dbReference>
<dbReference type="CDD" id="cd01650">
    <property type="entry name" value="RT_nLTR_like"/>
    <property type="match status" value="1"/>
</dbReference>
<organism evidence="4 5">
    <name type="scientific">Stegodyphus mimosarum</name>
    <name type="common">African social velvet spider</name>
    <dbReference type="NCBI Taxonomy" id="407821"/>
    <lineage>
        <taxon>Eukaryota</taxon>
        <taxon>Metazoa</taxon>
        <taxon>Ecdysozoa</taxon>
        <taxon>Arthropoda</taxon>
        <taxon>Chelicerata</taxon>
        <taxon>Arachnida</taxon>
        <taxon>Araneae</taxon>
        <taxon>Araneomorphae</taxon>
        <taxon>Entelegynae</taxon>
        <taxon>Eresoidea</taxon>
        <taxon>Eresidae</taxon>
        <taxon>Stegodyphus</taxon>
    </lineage>
</organism>
<evidence type="ECO:0000256" key="1">
    <source>
        <dbReference type="SAM" id="MobiDB-lite"/>
    </source>
</evidence>
<feature type="domain" description="RNase H type-1" evidence="3">
    <location>
        <begin position="1074"/>
        <end position="1202"/>
    </location>
</feature>
<dbReference type="InterPro" id="IPR036397">
    <property type="entry name" value="RNaseH_sf"/>
</dbReference>
<keyword evidence="4" id="KW-0808">Transferase</keyword>